<gene>
    <name evidence="1" type="ORF">PY092_07480</name>
</gene>
<keyword evidence="2" id="KW-1185">Reference proteome</keyword>
<accession>A0ABT5XXS0</accession>
<dbReference type="PROSITE" id="PS51257">
    <property type="entry name" value="PROKAR_LIPOPROTEIN"/>
    <property type="match status" value="1"/>
</dbReference>
<proteinExistence type="predicted"/>
<organism evidence="1 2">
    <name type="scientific">Flagellimonas yonaguniensis</name>
    <dbReference type="NCBI Taxonomy" id="3031325"/>
    <lineage>
        <taxon>Bacteria</taxon>
        <taxon>Pseudomonadati</taxon>
        <taxon>Bacteroidota</taxon>
        <taxon>Flavobacteriia</taxon>
        <taxon>Flavobacteriales</taxon>
        <taxon>Flavobacteriaceae</taxon>
        <taxon>Flagellimonas</taxon>
    </lineage>
</organism>
<name>A0ABT5XXS0_9FLAO</name>
<evidence type="ECO:0000313" key="1">
    <source>
        <dbReference type="EMBL" id="MDF0715983.1"/>
    </source>
</evidence>
<evidence type="ECO:0000313" key="2">
    <source>
        <dbReference type="Proteomes" id="UP001221366"/>
    </source>
</evidence>
<reference evidence="1 2" key="1">
    <citation type="submission" date="2023-03" db="EMBL/GenBank/DDBJ databases">
        <title>Muricauda XX sp. nov. and Muricauda XXX sp. nov., two novel species isolated from Okinawa Trough.</title>
        <authorList>
            <person name="Cao W."/>
            <person name="Deng X."/>
        </authorList>
    </citation>
    <scope>NUCLEOTIDE SEQUENCE [LARGE SCALE GENOMIC DNA]</scope>
    <source>
        <strain evidence="1 2">334s03</strain>
    </source>
</reference>
<sequence>MKGIKHLILVLTLLVGCAHENNTLEDITFRGGYVKFSEVPNLSFNILKLDTEVFTATLQDPNKNATSYTLNAMYEDGEAIAENLVEITSFPHTLELNIGKVLEALGVTEDQIDLTDRITFVAIVTTPTGTFNGMSPDYDYNNFNQGGQTTERLKEVEHNNAMEFSLGFFQPQGKKIRGTSFEELLVGGEEDTYDRNGANDETLDLINGDAPPYVDYVAKGTEADNELGFNSEYVAINNISTSSLGFSAERIGVMSLFENYEAYPDGVQGFHSEDADGAIRITFDTVEVPEGQNNSGISFEVFFNDSSWEELDGIHAYANITTDNGDEVLELINIYDDDIEAVAGQWFEVNSGYQKGVRSYQLIIQIQSGATAESFDLDNIIVYEAED</sequence>
<protein>
    <submittedName>
        <fullName evidence="1">Uncharacterized protein</fullName>
    </submittedName>
</protein>
<dbReference type="EMBL" id="JARFVB010000003">
    <property type="protein sequence ID" value="MDF0715983.1"/>
    <property type="molecule type" value="Genomic_DNA"/>
</dbReference>
<dbReference type="Proteomes" id="UP001221366">
    <property type="component" value="Unassembled WGS sequence"/>
</dbReference>
<comment type="caution">
    <text evidence="1">The sequence shown here is derived from an EMBL/GenBank/DDBJ whole genome shotgun (WGS) entry which is preliminary data.</text>
</comment>
<dbReference type="RefSeq" id="WP_275615228.1">
    <property type="nucleotide sequence ID" value="NZ_JARFVB010000003.1"/>
</dbReference>